<evidence type="ECO:0000256" key="2">
    <source>
        <dbReference type="ARBA" id="ARBA00005369"/>
    </source>
</evidence>
<keyword evidence="8" id="KW-0949">S-adenosyl-L-methionine</keyword>
<evidence type="ECO:0000313" key="12">
    <source>
        <dbReference type="EMBL" id="MFD2028391.1"/>
    </source>
</evidence>
<evidence type="ECO:0000256" key="1">
    <source>
        <dbReference type="ARBA" id="ARBA00004496"/>
    </source>
</evidence>
<comment type="subcellular location">
    <subcellularLocation>
        <location evidence="1">Cytoplasm</location>
    </subcellularLocation>
</comment>
<evidence type="ECO:0000256" key="10">
    <source>
        <dbReference type="ARBA" id="ARBA00031323"/>
    </source>
</evidence>
<evidence type="ECO:0000256" key="9">
    <source>
        <dbReference type="ARBA" id="ARBA00030757"/>
    </source>
</evidence>
<gene>
    <name evidence="12" type="primary">fxlM</name>
    <name evidence="12" type="ORF">ACFSL2_23065</name>
</gene>
<dbReference type="RefSeq" id="WP_377200081.1">
    <property type="nucleotide sequence ID" value="NZ_JBHUHF010000001.1"/>
</dbReference>
<evidence type="ECO:0000313" key="13">
    <source>
        <dbReference type="Proteomes" id="UP001597338"/>
    </source>
</evidence>
<sequence length="416" mass="44134">MTQTDAQSGIDADPTLSSEALRERMIAELIESGVLSDPKIEAAFRAVPRELFAPAGTPADLPYAIHDALRTRFGDDGKALSSLSAPTMHAGNLAQAEIQEGQRVLEIGSGGPNAAMLAHLVGPTGTVVSVDIDESVCSRTRTGLQHLGLTDRVEVITADAAELLGRGVFDRIMVTVSPWSIPQSWIEQLAPDGILVVPLQIAPGLQRIIGFRNEDGRLVSESTVPGGFVPLQGAGLFNPPSVQLTGPSGKPVTFTFPGTKVPEGIAVSDDVLATEPVEAWSGVIYKNRTIWLDLLTYVLVQPGACALEAEDPADRGSDMSFYPALVDGASFAALHRRPATETTLEVGAIGKGPDAARLTRRLADTIARYGADYRGAEPLFQWWPVGTEPDEDVSSSVAVLPRPHGTLAINWPVLIT</sequence>
<keyword evidence="6 12" id="KW-0489">Methyltransferase</keyword>
<evidence type="ECO:0000256" key="6">
    <source>
        <dbReference type="ARBA" id="ARBA00022603"/>
    </source>
</evidence>
<dbReference type="Gene3D" id="3.40.50.150">
    <property type="entry name" value="Vaccinia Virus protein VP39"/>
    <property type="match status" value="1"/>
</dbReference>
<keyword evidence="13" id="KW-1185">Reference proteome</keyword>
<dbReference type="CDD" id="cd02440">
    <property type="entry name" value="AdoMet_MTases"/>
    <property type="match status" value="1"/>
</dbReference>
<keyword evidence="7" id="KW-0808">Transferase</keyword>
<dbReference type="Pfam" id="PF01135">
    <property type="entry name" value="PCMT"/>
    <property type="match status" value="1"/>
</dbReference>
<name>A0ABW4VEL2_9MICO</name>
<dbReference type="SUPFAM" id="SSF53335">
    <property type="entry name" value="S-adenosyl-L-methionine-dependent methyltransferases"/>
    <property type="match status" value="1"/>
</dbReference>
<reference evidence="13" key="1">
    <citation type="journal article" date="2019" name="Int. J. Syst. Evol. Microbiol.">
        <title>The Global Catalogue of Microorganisms (GCM) 10K type strain sequencing project: providing services to taxonomists for standard genome sequencing and annotation.</title>
        <authorList>
            <consortium name="The Broad Institute Genomics Platform"/>
            <consortium name="The Broad Institute Genome Sequencing Center for Infectious Disease"/>
            <person name="Wu L."/>
            <person name="Ma J."/>
        </authorList>
    </citation>
    <scope>NUCLEOTIDE SEQUENCE [LARGE SCALE GENOMIC DNA]</scope>
    <source>
        <strain evidence="13">CCM 7043</strain>
    </source>
</reference>
<dbReference type="EMBL" id="JBHUHF010000001">
    <property type="protein sequence ID" value="MFD2028391.1"/>
    <property type="molecule type" value="Genomic_DNA"/>
</dbReference>
<dbReference type="InterPro" id="IPR027573">
    <property type="entry name" value="Methyltran_FxLD"/>
</dbReference>
<evidence type="ECO:0000256" key="5">
    <source>
        <dbReference type="ARBA" id="ARBA00022490"/>
    </source>
</evidence>
<protein>
    <recommendedName>
        <fullName evidence="4">Protein-L-isoaspartate O-methyltransferase</fullName>
        <ecNumber evidence="3">2.1.1.77</ecNumber>
    </recommendedName>
    <alternativeName>
        <fullName evidence="11">L-isoaspartyl protein carboxyl methyltransferase</fullName>
    </alternativeName>
    <alternativeName>
        <fullName evidence="9">Protein L-isoaspartyl methyltransferase</fullName>
    </alternativeName>
    <alternativeName>
        <fullName evidence="10">Protein-beta-aspartate methyltransferase</fullName>
    </alternativeName>
</protein>
<dbReference type="InterPro" id="IPR029063">
    <property type="entry name" value="SAM-dependent_MTases_sf"/>
</dbReference>
<dbReference type="Proteomes" id="UP001597338">
    <property type="component" value="Unassembled WGS sequence"/>
</dbReference>
<evidence type="ECO:0000256" key="4">
    <source>
        <dbReference type="ARBA" id="ARBA00013346"/>
    </source>
</evidence>
<dbReference type="GO" id="GO:0008168">
    <property type="term" value="F:methyltransferase activity"/>
    <property type="evidence" value="ECO:0007669"/>
    <property type="project" value="UniProtKB-KW"/>
</dbReference>
<evidence type="ECO:0000256" key="3">
    <source>
        <dbReference type="ARBA" id="ARBA00011890"/>
    </source>
</evidence>
<organism evidence="12 13">
    <name type="scientific">Promicromonospora aerolata</name>
    <dbReference type="NCBI Taxonomy" id="195749"/>
    <lineage>
        <taxon>Bacteria</taxon>
        <taxon>Bacillati</taxon>
        <taxon>Actinomycetota</taxon>
        <taxon>Actinomycetes</taxon>
        <taxon>Micrococcales</taxon>
        <taxon>Promicromonosporaceae</taxon>
        <taxon>Promicromonospora</taxon>
    </lineage>
</organism>
<comment type="caution">
    <text evidence="12">The sequence shown here is derived from an EMBL/GenBank/DDBJ whole genome shotgun (WGS) entry which is preliminary data.</text>
</comment>
<dbReference type="GO" id="GO:0032259">
    <property type="term" value="P:methylation"/>
    <property type="evidence" value="ECO:0007669"/>
    <property type="project" value="UniProtKB-KW"/>
</dbReference>
<dbReference type="PANTHER" id="PTHR11579">
    <property type="entry name" value="PROTEIN-L-ISOASPARTATE O-METHYLTRANSFERASE"/>
    <property type="match status" value="1"/>
</dbReference>
<dbReference type="InterPro" id="IPR000682">
    <property type="entry name" value="PCMT"/>
</dbReference>
<comment type="similarity">
    <text evidence="2">Belongs to the methyltransferase superfamily. L-isoaspartyl/D-aspartyl protein methyltransferase family.</text>
</comment>
<evidence type="ECO:0000256" key="8">
    <source>
        <dbReference type="ARBA" id="ARBA00022691"/>
    </source>
</evidence>
<accession>A0ABW4VEL2</accession>
<evidence type="ECO:0000256" key="7">
    <source>
        <dbReference type="ARBA" id="ARBA00022679"/>
    </source>
</evidence>
<evidence type="ECO:0000256" key="11">
    <source>
        <dbReference type="ARBA" id="ARBA00031350"/>
    </source>
</evidence>
<dbReference type="EC" id="2.1.1.77" evidence="3"/>
<keyword evidence="5" id="KW-0963">Cytoplasm</keyword>
<proteinExistence type="inferred from homology"/>
<dbReference type="NCBIfam" id="TIGR04364">
    <property type="entry name" value="methyltran_FxLD"/>
    <property type="match status" value="1"/>
</dbReference>
<dbReference type="PANTHER" id="PTHR11579:SF0">
    <property type="entry name" value="PROTEIN-L-ISOASPARTATE(D-ASPARTATE) O-METHYLTRANSFERASE"/>
    <property type="match status" value="1"/>
</dbReference>